<evidence type="ECO:0000313" key="2">
    <source>
        <dbReference type="Proteomes" id="UP001060215"/>
    </source>
</evidence>
<comment type="caution">
    <text evidence="1">The sequence shown here is derived from an EMBL/GenBank/DDBJ whole genome shotgun (WGS) entry which is preliminary data.</text>
</comment>
<name>A0ACC0HNC4_9ERIC</name>
<organism evidence="1 2">
    <name type="scientific">Camellia lanceoleosa</name>
    <dbReference type="NCBI Taxonomy" id="1840588"/>
    <lineage>
        <taxon>Eukaryota</taxon>
        <taxon>Viridiplantae</taxon>
        <taxon>Streptophyta</taxon>
        <taxon>Embryophyta</taxon>
        <taxon>Tracheophyta</taxon>
        <taxon>Spermatophyta</taxon>
        <taxon>Magnoliopsida</taxon>
        <taxon>eudicotyledons</taxon>
        <taxon>Gunneridae</taxon>
        <taxon>Pentapetalae</taxon>
        <taxon>asterids</taxon>
        <taxon>Ericales</taxon>
        <taxon>Theaceae</taxon>
        <taxon>Camellia</taxon>
    </lineage>
</organism>
<proteinExistence type="predicted"/>
<dbReference type="Proteomes" id="UP001060215">
    <property type="component" value="Chromosome 4"/>
</dbReference>
<sequence length="161" mass="18178">MLRDVKVISEPEESYRLEKFWFSKYGYVNNDEKYFTFSGVNGSLLMWMLTPNGMIHHGANSLAIRPVDFCYGCHQSDNGCVVTKLPECRKRTGLSLPGSPIISRLLGPFTMNWEPNQIGLTLEEVISKIMTNPEVTMAFQNPRGQAAIMDCSQNCLSIAKY</sequence>
<dbReference type="EMBL" id="CM045761">
    <property type="protein sequence ID" value="KAI8015077.1"/>
    <property type="molecule type" value="Genomic_DNA"/>
</dbReference>
<accession>A0ACC0HNC4</accession>
<keyword evidence="2" id="KW-1185">Reference proteome</keyword>
<gene>
    <name evidence="1" type="ORF">LOK49_LG05G02961</name>
</gene>
<reference evidence="1 2" key="1">
    <citation type="journal article" date="2022" name="Plant J.">
        <title>Chromosome-level genome of Camellia lanceoleosa provides a valuable resource for understanding genome evolution and self-incompatibility.</title>
        <authorList>
            <person name="Gong W."/>
            <person name="Xiao S."/>
            <person name="Wang L."/>
            <person name="Liao Z."/>
            <person name="Chang Y."/>
            <person name="Mo W."/>
            <person name="Hu G."/>
            <person name="Li W."/>
            <person name="Zhao G."/>
            <person name="Zhu H."/>
            <person name="Hu X."/>
            <person name="Ji K."/>
            <person name="Xiang X."/>
            <person name="Song Q."/>
            <person name="Yuan D."/>
            <person name="Jin S."/>
            <person name="Zhang L."/>
        </authorList>
    </citation>
    <scope>NUCLEOTIDE SEQUENCE [LARGE SCALE GENOMIC DNA]</scope>
    <source>
        <strain evidence="1">SQ_2022a</strain>
    </source>
</reference>
<protein>
    <submittedName>
        <fullName evidence="1">Uncharacterized protein</fullName>
    </submittedName>
</protein>
<evidence type="ECO:0000313" key="1">
    <source>
        <dbReference type="EMBL" id="KAI8015077.1"/>
    </source>
</evidence>